<sequence length="1400" mass="160282">MASMSSQRARASSSSFSSTPQWKHDVFLSFYGKDTRKNFTDHLYVALKHKGINVFRDEEKLEDGTFITQELMKAIEESKYAIIVLSKNYALSKWCLNELVKILNCNKEKGLKVIVVFYHVEPSDVRNHRGTFEEAFLKHKGNPKVSINDIERWKDALNEVGYMKGRTVFDRYESKVVQEITEKIFNELNSELPIDFKDLVGIESRVDQIMNLLFGTELDDVCFIGIWGMAGIGKTTLAYVVYDRIQGEFDGSSFICNVREMAKKHDLVYLQQQLLSETLMERQVNIRNIHMGIQVIRRASLNKKLLIIIDDVDEYEQLQALAGCRGWFGPGSRIIITSRDKQLLKRHEVDIYTAKGLNNDEALELFSWKAFKKPYPEENYLELSNDFVKYAKGLPLALEVLGSSLFGRSIDAWKSSRDKLKANPKRKILDTLKIGFDGLEDMHKNLFLDIACFFKGEDKNLLADILTDYDYYMGIETLWDRSLISIFGGKLLIHDLLEEMGWEIVCCESKELGRRSRLFFCEDVLHVLKNETGTELVEGLKLSLPPHEREQLSAETFSMMRKLRLLIIHNVNLPQGQNYLSNELRLLQWTGYPLKSLPESFQPKKLVELIMHHSCIEQLPEGFCNLPELKLIDLSDSQYLIATPNFIGFLKLERLIFQGCIRLCELHPSVGALKHLTLLNLKECKSLNSLPSEINLESLEIFILSGCSRLKKFSEIGTNMTCLSELYLDGAAIEELPVSIEHLTGLTLLSLQDCNNFGSFPNVKLPSLRTLNLTGCKGQPSKSSHSHRLSLIRPTNTLETDYFSPTLYPNQEPIHFLLPRLSGLGFIVRLNLSDCNLSDGALPDDLSCLVSLQYLVLNKNKFTRLPDSISQIFKLTFLELNDCSRLQSLPILPSRSVFVYAKGCTSLETYSSEYIPWNTERGFCFFNCFDKSAFSYIFSSYSYGATLWNQFVEKIGSNLTTNCLYKSTRSQIPEGFSNKSTGSSVTIPLPCNLRDNNSWRGISFLTIFEAPKNLSDISVGQNIKFYIKIICHLDMASGLGGSPLVFDFQQIFPSISSSFEFHAFLSAEDLREHLEGCSHVSASIESDHLDIEIQMFGARILYEQDLIDFPQVLYGGTFKLPGSCAKYQPQVASFQRDLNIKLKRKLESLLFRLYLQGDRVRNHKYDYIFPCIKIPAWFRNQSFCSDIRMKLPANLQEEKRLMGIAVCAYYTVNKQLVGYSENQDLTSFLNFYHPLSSNEVLTRHKVFQDSKDIFVGSSCRILVFYLPHMFFGLKGCAYIEASFEHNNSGVRVKECGIRLVYEQDVEEFVQILVKCMLQSPEAYHNFYYQNLVDQVRKMMEGFDINEKDSSSYSSLQRMPLPTESLFKENLQWLGTYFGGEYTKCLTLVVLSSYASAKWDC</sequence>
<dbReference type="FunFam" id="3.40.50.10140:FF:000007">
    <property type="entry name" value="Disease resistance protein (TIR-NBS-LRR class)"/>
    <property type="match status" value="1"/>
</dbReference>
<dbReference type="InParanoid" id="A0A7N2MG13"/>
<dbReference type="InterPro" id="IPR058192">
    <property type="entry name" value="WHD_ROQ1-like"/>
</dbReference>
<dbReference type="SUPFAM" id="SSF52540">
    <property type="entry name" value="P-loop containing nucleoside triphosphate hydrolases"/>
    <property type="match status" value="1"/>
</dbReference>
<dbReference type="SUPFAM" id="SSF46785">
    <property type="entry name" value="Winged helix' DNA-binding domain"/>
    <property type="match status" value="1"/>
</dbReference>
<dbReference type="SUPFAM" id="SSF52200">
    <property type="entry name" value="Toll/Interleukin receptor TIR domain"/>
    <property type="match status" value="1"/>
</dbReference>
<comment type="catalytic activity">
    <reaction evidence="7">
        <text>NAD(+) + H2O = ADP-D-ribose + nicotinamide + H(+)</text>
        <dbReference type="Rhea" id="RHEA:16301"/>
        <dbReference type="ChEBI" id="CHEBI:15377"/>
        <dbReference type="ChEBI" id="CHEBI:15378"/>
        <dbReference type="ChEBI" id="CHEBI:17154"/>
        <dbReference type="ChEBI" id="CHEBI:57540"/>
        <dbReference type="ChEBI" id="CHEBI:57967"/>
        <dbReference type="EC" id="3.2.2.6"/>
    </reaction>
    <physiologicalReaction direction="left-to-right" evidence="7">
        <dbReference type="Rhea" id="RHEA:16302"/>
    </physiologicalReaction>
</comment>
<dbReference type="Pfam" id="PF23282">
    <property type="entry name" value="WHD_ROQ1"/>
    <property type="match status" value="1"/>
</dbReference>
<dbReference type="EMBL" id="LRBV02000009">
    <property type="status" value="NOT_ANNOTATED_CDS"/>
    <property type="molecule type" value="Genomic_DNA"/>
</dbReference>
<dbReference type="InterPro" id="IPR000157">
    <property type="entry name" value="TIR_dom"/>
</dbReference>
<dbReference type="Proteomes" id="UP000594261">
    <property type="component" value="Chromosome 9"/>
</dbReference>
<evidence type="ECO:0000256" key="4">
    <source>
        <dbReference type="ARBA" id="ARBA00022801"/>
    </source>
</evidence>
<dbReference type="Gramene" id="QL09p004704:mrna">
    <property type="protein sequence ID" value="QL09p004704:mrna"/>
    <property type="gene ID" value="QL09p004704"/>
</dbReference>
<reference evidence="9" key="2">
    <citation type="submission" date="2021-01" db="UniProtKB">
        <authorList>
            <consortium name="EnsemblPlants"/>
        </authorList>
    </citation>
    <scope>IDENTIFICATION</scope>
</reference>
<reference evidence="9 10" key="1">
    <citation type="journal article" date="2016" name="G3 (Bethesda)">
        <title>First Draft Assembly and Annotation of the Genome of a California Endemic Oak Quercus lobata Nee (Fagaceae).</title>
        <authorList>
            <person name="Sork V.L."/>
            <person name="Fitz-Gibbon S.T."/>
            <person name="Puiu D."/>
            <person name="Crepeau M."/>
            <person name="Gugger P.F."/>
            <person name="Sherman R."/>
            <person name="Stevens K."/>
            <person name="Langley C.H."/>
            <person name="Pellegrini M."/>
            <person name="Salzberg S.L."/>
        </authorList>
    </citation>
    <scope>NUCLEOTIDE SEQUENCE [LARGE SCALE GENOMIC DNA]</scope>
    <source>
        <strain evidence="9 10">cv. SW786</strain>
    </source>
</reference>
<organism evidence="9 10">
    <name type="scientific">Quercus lobata</name>
    <name type="common">Valley oak</name>
    <dbReference type="NCBI Taxonomy" id="97700"/>
    <lineage>
        <taxon>Eukaryota</taxon>
        <taxon>Viridiplantae</taxon>
        <taxon>Streptophyta</taxon>
        <taxon>Embryophyta</taxon>
        <taxon>Tracheophyta</taxon>
        <taxon>Spermatophyta</taxon>
        <taxon>Magnoliopsida</taxon>
        <taxon>eudicotyledons</taxon>
        <taxon>Gunneridae</taxon>
        <taxon>Pentapetalae</taxon>
        <taxon>rosids</taxon>
        <taxon>fabids</taxon>
        <taxon>Fagales</taxon>
        <taxon>Fagaceae</taxon>
        <taxon>Quercus</taxon>
    </lineage>
</organism>
<dbReference type="PROSITE" id="PS50104">
    <property type="entry name" value="TIR"/>
    <property type="match status" value="1"/>
</dbReference>
<evidence type="ECO:0000256" key="3">
    <source>
        <dbReference type="ARBA" id="ARBA00022737"/>
    </source>
</evidence>
<dbReference type="EC" id="3.2.2.6" evidence="1"/>
<dbReference type="InterPro" id="IPR032675">
    <property type="entry name" value="LRR_dom_sf"/>
</dbReference>
<feature type="domain" description="TIR" evidence="8">
    <location>
        <begin position="22"/>
        <end position="188"/>
    </location>
</feature>
<evidence type="ECO:0000259" key="8">
    <source>
        <dbReference type="PROSITE" id="PS50104"/>
    </source>
</evidence>
<evidence type="ECO:0000313" key="10">
    <source>
        <dbReference type="Proteomes" id="UP000594261"/>
    </source>
</evidence>
<dbReference type="GO" id="GO:0007165">
    <property type="term" value="P:signal transduction"/>
    <property type="evidence" value="ECO:0007669"/>
    <property type="project" value="InterPro"/>
</dbReference>
<keyword evidence="10" id="KW-1185">Reference proteome</keyword>
<dbReference type="InterPro" id="IPR035897">
    <property type="entry name" value="Toll_tir_struct_dom_sf"/>
</dbReference>
<dbReference type="InterPro" id="IPR002182">
    <property type="entry name" value="NB-ARC"/>
</dbReference>
<keyword evidence="5" id="KW-0611">Plant defense</keyword>
<dbReference type="GO" id="GO:0006952">
    <property type="term" value="P:defense response"/>
    <property type="evidence" value="ECO:0007669"/>
    <property type="project" value="UniProtKB-KW"/>
</dbReference>
<dbReference type="PRINTS" id="PR00364">
    <property type="entry name" value="DISEASERSIST"/>
</dbReference>
<dbReference type="PANTHER" id="PTHR11017">
    <property type="entry name" value="LEUCINE-RICH REPEAT-CONTAINING PROTEIN"/>
    <property type="match status" value="1"/>
</dbReference>
<dbReference type="OMA" id="SINCHEV"/>
<evidence type="ECO:0000256" key="7">
    <source>
        <dbReference type="ARBA" id="ARBA00047304"/>
    </source>
</evidence>
<dbReference type="InterPro" id="IPR036390">
    <property type="entry name" value="WH_DNA-bd_sf"/>
</dbReference>
<dbReference type="Gene3D" id="3.40.50.300">
    <property type="entry name" value="P-loop containing nucleotide triphosphate hydrolases"/>
    <property type="match status" value="1"/>
</dbReference>
<dbReference type="Pfam" id="PF01582">
    <property type="entry name" value="TIR"/>
    <property type="match status" value="1"/>
</dbReference>
<dbReference type="Pfam" id="PF00931">
    <property type="entry name" value="NB-ARC"/>
    <property type="match status" value="1"/>
</dbReference>
<dbReference type="InterPro" id="IPR045344">
    <property type="entry name" value="C-JID"/>
</dbReference>
<dbReference type="SMART" id="SM00255">
    <property type="entry name" value="TIR"/>
    <property type="match status" value="1"/>
</dbReference>
<protein>
    <recommendedName>
        <fullName evidence="1">ADP-ribosyl cyclase/cyclic ADP-ribose hydrolase</fullName>
        <ecNumber evidence="1">3.2.2.6</ecNumber>
    </recommendedName>
</protein>
<keyword evidence="2" id="KW-0433">Leucine-rich repeat</keyword>
<name>A0A7N2MG13_QUELO</name>
<evidence type="ECO:0000256" key="1">
    <source>
        <dbReference type="ARBA" id="ARBA00011982"/>
    </source>
</evidence>
<dbReference type="Gene3D" id="3.80.10.10">
    <property type="entry name" value="Ribonuclease Inhibitor"/>
    <property type="match status" value="2"/>
</dbReference>
<dbReference type="InterPro" id="IPR003591">
    <property type="entry name" value="Leu-rich_rpt_typical-subtyp"/>
</dbReference>
<dbReference type="Gene3D" id="1.10.8.430">
    <property type="entry name" value="Helical domain of apoptotic protease-activating factors"/>
    <property type="match status" value="1"/>
</dbReference>
<dbReference type="PANTHER" id="PTHR11017:SF559">
    <property type="entry name" value="DISEASE RESISTANCE PROTEIN CHL1"/>
    <property type="match status" value="1"/>
</dbReference>
<dbReference type="SUPFAM" id="SSF52058">
    <property type="entry name" value="L domain-like"/>
    <property type="match status" value="1"/>
</dbReference>
<dbReference type="GO" id="GO:0043531">
    <property type="term" value="F:ADP binding"/>
    <property type="evidence" value="ECO:0007669"/>
    <property type="project" value="InterPro"/>
</dbReference>
<dbReference type="EnsemblPlants" id="QL09p004704:mrna">
    <property type="protein sequence ID" value="QL09p004704:mrna"/>
    <property type="gene ID" value="QL09p004704"/>
</dbReference>
<dbReference type="Gene3D" id="3.40.50.10140">
    <property type="entry name" value="Toll/interleukin-1 receptor homology (TIR) domain"/>
    <property type="match status" value="1"/>
</dbReference>
<accession>A0A7N2MG13</accession>
<keyword evidence="3" id="KW-0677">Repeat</keyword>
<dbReference type="InterPro" id="IPR027417">
    <property type="entry name" value="P-loop_NTPase"/>
</dbReference>
<dbReference type="Pfam" id="PF20160">
    <property type="entry name" value="C-JID"/>
    <property type="match status" value="1"/>
</dbReference>
<keyword evidence="4" id="KW-0378">Hydrolase</keyword>
<evidence type="ECO:0000313" key="9">
    <source>
        <dbReference type="EnsemblPlants" id="QL09p004704:mrna"/>
    </source>
</evidence>
<evidence type="ECO:0000256" key="6">
    <source>
        <dbReference type="ARBA" id="ARBA00023027"/>
    </source>
</evidence>
<dbReference type="InterPro" id="IPR042197">
    <property type="entry name" value="Apaf_helical"/>
</dbReference>
<dbReference type="SMART" id="SM00369">
    <property type="entry name" value="LRR_TYP"/>
    <property type="match status" value="2"/>
</dbReference>
<keyword evidence="6" id="KW-0520">NAD</keyword>
<evidence type="ECO:0000256" key="5">
    <source>
        <dbReference type="ARBA" id="ARBA00022821"/>
    </source>
</evidence>
<dbReference type="InterPro" id="IPR044974">
    <property type="entry name" value="Disease_R_plants"/>
</dbReference>
<evidence type="ECO:0000256" key="2">
    <source>
        <dbReference type="ARBA" id="ARBA00022614"/>
    </source>
</evidence>
<proteinExistence type="predicted"/>
<dbReference type="GO" id="GO:0061809">
    <property type="term" value="F:NAD+ nucleosidase activity, cyclic ADP-ribose generating"/>
    <property type="evidence" value="ECO:0007669"/>
    <property type="project" value="UniProtKB-EC"/>
</dbReference>